<dbReference type="HOGENOM" id="CLU_1403828_0_0_1"/>
<name>B4GK76_DROPE</name>
<proteinExistence type="predicted"/>
<keyword evidence="1" id="KW-0732">Signal</keyword>
<sequence length="194" mass="22760">MHYSLIFTVTIAVLVSYTSSFSIPHPFENLCEFLKYVEKDQHEALESLTQKAAVLGRAAIEILPKNSSFEEYIKRDLDSVNNTQGFDQMIDFLNRFESSYNRYILGNLSLESQPTLRLLYNNWDSESSNIIENSNSNISARFDEMRNKPSENWSIVKQEYSSASNVYMYRRDYDGHPFFGRYLYSDKSKYYCDE</sequence>
<accession>B4GK76</accession>
<evidence type="ECO:0000313" key="3">
    <source>
        <dbReference type="Proteomes" id="UP000008744"/>
    </source>
</evidence>
<evidence type="ECO:0000313" key="2">
    <source>
        <dbReference type="EMBL" id="EDW37042.1"/>
    </source>
</evidence>
<organism evidence="3">
    <name type="scientific">Drosophila persimilis</name>
    <name type="common">Fruit fly</name>
    <dbReference type="NCBI Taxonomy" id="7234"/>
    <lineage>
        <taxon>Eukaryota</taxon>
        <taxon>Metazoa</taxon>
        <taxon>Ecdysozoa</taxon>
        <taxon>Arthropoda</taxon>
        <taxon>Hexapoda</taxon>
        <taxon>Insecta</taxon>
        <taxon>Pterygota</taxon>
        <taxon>Neoptera</taxon>
        <taxon>Endopterygota</taxon>
        <taxon>Diptera</taxon>
        <taxon>Brachycera</taxon>
        <taxon>Muscomorpha</taxon>
        <taxon>Ephydroidea</taxon>
        <taxon>Drosophilidae</taxon>
        <taxon>Drosophila</taxon>
        <taxon>Sophophora</taxon>
    </lineage>
</organism>
<dbReference type="OMA" id="NNWDSES"/>
<feature type="signal peptide" evidence="1">
    <location>
        <begin position="1"/>
        <end position="20"/>
    </location>
</feature>
<keyword evidence="3" id="KW-1185">Reference proteome</keyword>
<dbReference type="AlphaFoldDB" id="B4GK76"/>
<dbReference type="EMBL" id="CH479184">
    <property type="protein sequence ID" value="EDW37042.1"/>
    <property type="molecule type" value="Genomic_DNA"/>
</dbReference>
<gene>
    <name evidence="2" type="primary">Dper\GL26023</name>
    <name evidence="2" type="ORF">Dper_GL26023</name>
</gene>
<evidence type="ECO:0000256" key="1">
    <source>
        <dbReference type="SAM" id="SignalP"/>
    </source>
</evidence>
<reference evidence="2 3" key="1">
    <citation type="journal article" date="2007" name="Nature">
        <title>Evolution of genes and genomes on the Drosophila phylogeny.</title>
        <authorList>
            <consortium name="Drosophila 12 Genomes Consortium"/>
            <person name="Clark A.G."/>
            <person name="Eisen M.B."/>
            <person name="Smith D.R."/>
            <person name="Bergman C.M."/>
            <person name="Oliver B."/>
            <person name="Markow T.A."/>
            <person name="Kaufman T.C."/>
            <person name="Kellis M."/>
            <person name="Gelbart W."/>
            <person name="Iyer V.N."/>
            <person name="Pollard D.A."/>
            <person name="Sackton T.B."/>
            <person name="Larracuente A.M."/>
            <person name="Singh N.D."/>
            <person name="Abad J.P."/>
            <person name="Abt D.N."/>
            <person name="Adryan B."/>
            <person name="Aguade M."/>
            <person name="Akashi H."/>
            <person name="Anderson W.W."/>
            <person name="Aquadro C.F."/>
            <person name="Ardell D.H."/>
            <person name="Arguello R."/>
            <person name="Artieri C.G."/>
            <person name="Barbash D.A."/>
            <person name="Barker D."/>
            <person name="Barsanti P."/>
            <person name="Batterham P."/>
            <person name="Batzoglou S."/>
            <person name="Begun D."/>
            <person name="Bhutkar A."/>
            <person name="Blanco E."/>
            <person name="Bosak S.A."/>
            <person name="Bradley R.K."/>
            <person name="Brand A.D."/>
            <person name="Brent M.R."/>
            <person name="Brooks A.N."/>
            <person name="Brown R.H."/>
            <person name="Butlin R.K."/>
            <person name="Caggese C."/>
            <person name="Calvi B.R."/>
            <person name="Bernardo de Carvalho A."/>
            <person name="Caspi A."/>
            <person name="Castrezana S."/>
            <person name="Celniker S.E."/>
            <person name="Chang J.L."/>
            <person name="Chapple C."/>
            <person name="Chatterji S."/>
            <person name="Chinwalla A."/>
            <person name="Civetta A."/>
            <person name="Clifton S.W."/>
            <person name="Comeron J.M."/>
            <person name="Costello J.C."/>
            <person name="Coyne J.A."/>
            <person name="Daub J."/>
            <person name="David R.G."/>
            <person name="Delcher A.L."/>
            <person name="Delehaunty K."/>
            <person name="Do C.B."/>
            <person name="Ebling H."/>
            <person name="Edwards K."/>
            <person name="Eickbush T."/>
            <person name="Evans J.D."/>
            <person name="Filipski A."/>
            <person name="Findeiss S."/>
            <person name="Freyhult E."/>
            <person name="Fulton L."/>
            <person name="Fulton R."/>
            <person name="Garcia A.C."/>
            <person name="Gardiner A."/>
            <person name="Garfield D.A."/>
            <person name="Garvin B.E."/>
            <person name="Gibson G."/>
            <person name="Gilbert D."/>
            <person name="Gnerre S."/>
            <person name="Godfrey J."/>
            <person name="Good R."/>
            <person name="Gotea V."/>
            <person name="Gravely B."/>
            <person name="Greenberg A.J."/>
            <person name="Griffiths-Jones S."/>
            <person name="Gross S."/>
            <person name="Guigo R."/>
            <person name="Gustafson E.A."/>
            <person name="Haerty W."/>
            <person name="Hahn M.W."/>
            <person name="Halligan D.L."/>
            <person name="Halpern A.L."/>
            <person name="Halter G.M."/>
            <person name="Han M.V."/>
            <person name="Heger A."/>
            <person name="Hillier L."/>
            <person name="Hinrichs A.S."/>
            <person name="Holmes I."/>
            <person name="Hoskins R.A."/>
            <person name="Hubisz M.J."/>
            <person name="Hultmark D."/>
            <person name="Huntley M.A."/>
            <person name="Jaffe D.B."/>
            <person name="Jagadeeshan S."/>
            <person name="Jeck W.R."/>
            <person name="Johnson J."/>
            <person name="Jones C.D."/>
            <person name="Jordan W.C."/>
            <person name="Karpen G.H."/>
            <person name="Kataoka E."/>
            <person name="Keightley P.D."/>
            <person name="Kheradpour P."/>
            <person name="Kirkness E.F."/>
            <person name="Koerich L.B."/>
            <person name="Kristiansen K."/>
            <person name="Kudrna D."/>
            <person name="Kulathinal R.J."/>
            <person name="Kumar S."/>
            <person name="Kwok R."/>
            <person name="Lander E."/>
            <person name="Langley C.H."/>
            <person name="Lapoint R."/>
            <person name="Lazzaro B.P."/>
            <person name="Lee S.J."/>
            <person name="Levesque L."/>
            <person name="Li R."/>
            <person name="Lin C.F."/>
            <person name="Lin M.F."/>
            <person name="Lindblad-Toh K."/>
            <person name="Llopart A."/>
            <person name="Long M."/>
            <person name="Low L."/>
            <person name="Lozovsky E."/>
            <person name="Lu J."/>
            <person name="Luo M."/>
            <person name="Machado C.A."/>
            <person name="Makalowski W."/>
            <person name="Marzo M."/>
            <person name="Matsuda M."/>
            <person name="Matzkin L."/>
            <person name="McAllister B."/>
            <person name="McBride C.S."/>
            <person name="McKernan B."/>
            <person name="McKernan K."/>
            <person name="Mendez-Lago M."/>
            <person name="Minx P."/>
            <person name="Mollenhauer M.U."/>
            <person name="Montooth K."/>
            <person name="Mount S.M."/>
            <person name="Mu X."/>
            <person name="Myers E."/>
            <person name="Negre B."/>
            <person name="Newfeld S."/>
            <person name="Nielsen R."/>
            <person name="Noor M.A."/>
            <person name="O'Grady P."/>
            <person name="Pachter L."/>
            <person name="Papaceit M."/>
            <person name="Parisi M.J."/>
            <person name="Parisi M."/>
            <person name="Parts L."/>
            <person name="Pedersen J.S."/>
            <person name="Pesole G."/>
            <person name="Phillippy A.M."/>
            <person name="Ponting C.P."/>
            <person name="Pop M."/>
            <person name="Porcelli D."/>
            <person name="Powell J.R."/>
            <person name="Prohaska S."/>
            <person name="Pruitt K."/>
            <person name="Puig M."/>
            <person name="Quesneville H."/>
            <person name="Ram K.R."/>
            <person name="Rand D."/>
            <person name="Rasmussen M.D."/>
            <person name="Reed L.K."/>
            <person name="Reenan R."/>
            <person name="Reily A."/>
            <person name="Remington K.A."/>
            <person name="Rieger T.T."/>
            <person name="Ritchie M.G."/>
            <person name="Robin C."/>
            <person name="Rogers Y.H."/>
            <person name="Rohde C."/>
            <person name="Rozas J."/>
            <person name="Rubenfield M.J."/>
            <person name="Ruiz A."/>
            <person name="Russo S."/>
            <person name="Salzberg S.L."/>
            <person name="Sanchez-Gracia A."/>
            <person name="Saranga D.J."/>
            <person name="Sato H."/>
            <person name="Schaeffer S.W."/>
            <person name="Schatz M.C."/>
            <person name="Schlenke T."/>
            <person name="Schwartz R."/>
            <person name="Segarra C."/>
            <person name="Singh R.S."/>
            <person name="Sirot L."/>
            <person name="Sirota M."/>
            <person name="Sisneros N.B."/>
            <person name="Smith C.D."/>
            <person name="Smith T.F."/>
            <person name="Spieth J."/>
            <person name="Stage D.E."/>
            <person name="Stark A."/>
            <person name="Stephan W."/>
            <person name="Strausberg R.L."/>
            <person name="Strempel S."/>
            <person name="Sturgill D."/>
            <person name="Sutton G."/>
            <person name="Sutton G.G."/>
            <person name="Tao W."/>
            <person name="Teichmann S."/>
            <person name="Tobari Y.N."/>
            <person name="Tomimura Y."/>
            <person name="Tsolas J.M."/>
            <person name="Valente V.L."/>
            <person name="Venter E."/>
            <person name="Venter J.C."/>
            <person name="Vicario S."/>
            <person name="Vieira F.G."/>
            <person name="Vilella A.J."/>
            <person name="Villasante A."/>
            <person name="Walenz B."/>
            <person name="Wang J."/>
            <person name="Wasserman M."/>
            <person name="Watts T."/>
            <person name="Wilson D."/>
            <person name="Wilson R.K."/>
            <person name="Wing R.A."/>
            <person name="Wolfner M.F."/>
            <person name="Wong A."/>
            <person name="Wong G.K."/>
            <person name="Wu C.I."/>
            <person name="Wu G."/>
            <person name="Yamamoto D."/>
            <person name="Yang H.P."/>
            <person name="Yang S.P."/>
            <person name="Yorke J.A."/>
            <person name="Yoshida K."/>
            <person name="Zdobnov E."/>
            <person name="Zhang P."/>
            <person name="Zhang Y."/>
            <person name="Zimin A.V."/>
            <person name="Baldwin J."/>
            <person name="Abdouelleil A."/>
            <person name="Abdulkadir J."/>
            <person name="Abebe A."/>
            <person name="Abera B."/>
            <person name="Abreu J."/>
            <person name="Acer S.C."/>
            <person name="Aftuck L."/>
            <person name="Alexander A."/>
            <person name="An P."/>
            <person name="Anderson E."/>
            <person name="Anderson S."/>
            <person name="Arachi H."/>
            <person name="Azer M."/>
            <person name="Bachantsang P."/>
            <person name="Barry A."/>
            <person name="Bayul T."/>
            <person name="Berlin A."/>
            <person name="Bessette D."/>
            <person name="Bloom T."/>
            <person name="Blye J."/>
            <person name="Boguslavskiy L."/>
            <person name="Bonnet C."/>
            <person name="Boukhgalter B."/>
            <person name="Bourzgui I."/>
            <person name="Brown A."/>
            <person name="Cahill P."/>
            <person name="Channer S."/>
            <person name="Cheshatsang Y."/>
            <person name="Chuda L."/>
            <person name="Citroen M."/>
            <person name="Collymore A."/>
            <person name="Cooke P."/>
            <person name="Costello M."/>
            <person name="D'Aco K."/>
            <person name="Daza R."/>
            <person name="De Haan G."/>
            <person name="DeGray S."/>
            <person name="DeMaso C."/>
            <person name="Dhargay N."/>
            <person name="Dooley K."/>
            <person name="Dooley E."/>
            <person name="Doricent M."/>
            <person name="Dorje P."/>
            <person name="Dorjee K."/>
            <person name="Dupes A."/>
            <person name="Elong R."/>
            <person name="Falk J."/>
            <person name="Farina A."/>
            <person name="Faro S."/>
            <person name="Ferguson D."/>
            <person name="Fisher S."/>
            <person name="Foley C.D."/>
            <person name="Franke A."/>
            <person name="Friedrich D."/>
            <person name="Gadbois L."/>
            <person name="Gearin G."/>
            <person name="Gearin C.R."/>
            <person name="Giannoukos G."/>
            <person name="Goode T."/>
            <person name="Graham J."/>
            <person name="Grandbois E."/>
            <person name="Grewal S."/>
            <person name="Gyaltsen K."/>
            <person name="Hafez N."/>
            <person name="Hagos B."/>
            <person name="Hall J."/>
            <person name="Henson C."/>
            <person name="Hollinger A."/>
            <person name="Honan T."/>
            <person name="Huard M.D."/>
            <person name="Hughes L."/>
            <person name="Hurhula B."/>
            <person name="Husby M.E."/>
            <person name="Kamat A."/>
            <person name="Kanga B."/>
            <person name="Kashin S."/>
            <person name="Khazanovich D."/>
            <person name="Kisner P."/>
            <person name="Lance K."/>
            <person name="Lara M."/>
            <person name="Lee W."/>
            <person name="Lennon N."/>
            <person name="Letendre F."/>
            <person name="LeVine R."/>
            <person name="Lipovsky A."/>
            <person name="Liu X."/>
            <person name="Liu J."/>
            <person name="Liu S."/>
            <person name="Lokyitsang T."/>
            <person name="Lokyitsang Y."/>
            <person name="Lubonja R."/>
            <person name="Lui A."/>
            <person name="MacDonald P."/>
            <person name="Magnisalis V."/>
            <person name="Maru K."/>
            <person name="Matthews C."/>
            <person name="McCusker W."/>
            <person name="McDonough S."/>
            <person name="Mehta T."/>
            <person name="Meldrim J."/>
            <person name="Meneus L."/>
            <person name="Mihai O."/>
            <person name="Mihalev A."/>
            <person name="Mihova T."/>
            <person name="Mittelman R."/>
            <person name="Mlenga V."/>
            <person name="Montmayeur A."/>
            <person name="Mulrain L."/>
            <person name="Navidi A."/>
            <person name="Naylor J."/>
            <person name="Negash T."/>
            <person name="Nguyen T."/>
            <person name="Nguyen N."/>
            <person name="Nicol R."/>
            <person name="Norbu C."/>
            <person name="Norbu N."/>
            <person name="Novod N."/>
            <person name="O'Neill B."/>
            <person name="Osman S."/>
            <person name="Markiewicz E."/>
            <person name="Oyono O.L."/>
            <person name="Patti C."/>
            <person name="Phunkhang P."/>
            <person name="Pierre F."/>
            <person name="Priest M."/>
            <person name="Raghuraman S."/>
            <person name="Rege F."/>
            <person name="Reyes R."/>
            <person name="Rise C."/>
            <person name="Rogov P."/>
            <person name="Ross K."/>
            <person name="Ryan E."/>
            <person name="Settipalli S."/>
            <person name="Shea T."/>
            <person name="Sherpa N."/>
            <person name="Shi L."/>
            <person name="Shih D."/>
            <person name="Sparrow T."/>
            <person name="Spaulding J."/>
            <person name="Stalker J."/>
            <person name="Stange-Thomann N."/>
            <person name="Stavropoulos S."/>
            <person name="Stone C."/>
            <person name="Strader C."/>
            <person name="Tesfaye S."/>
            <person name="Thomson T."/>
            <person name="Thoulutsang Y."/>
            <person name="Thoulutsang D."/>
            <person name="Topham K."/>
            <person name="Topping I."/>
            <person name="Tsamla T."/>
            <person name="Vassiliev H."/>
            <person name="Vo A."/>
            <person name="Wangchuk T."/>
            <person name="Wangdi T."/>
            <person name="Weiand M."/>
            <person name="Wilkinson J."/>
            <person name="Wilson A."/>
            <person name="Yadav S."/>
            <person name="Young G."/>
            <person name="Yu Q."/>
            <person name="Zembek L."/>
            <person name="Zhong D."/>
            <person name="Zimmer A."/>
            <person name="Zwirko Z."/>
            <person name="Jaffe D.B."/>
            <person name="Alvarez P."/>
            <person name="Brockman W."/>
            <person name="Butler J."/>
            <person name="Chin C."/>
            <person name="Gnerre S."/>
            <person name="Grabherr M."/>
            <person name="Kleber M."/>
            <person name="Mauceli E."/>
            <person name="MacCallum I."/>
        </authorList>
    </citation>
    <scope>NUCLEOTIDE SEQUENCE [LARGE SCALE GENOMIC DNA]</scope>
    <source>
        <strain evidence="3">MSH-3 / Tucson 14011-0111.49</strain>
    </source>
</reference>
<protein>
    <submittedName>
        <fullName evidence="2">GL26023</fullName>
    </submittedName>
</protein>
<dbReference type="Proteomes" id="UP000008744">
    <property type="component" value="Unassembled WGS sequence"/>
</dbReference>
<feature type="chain" id="PRO_5002807077" evidence="1">
    <location>
        <begin position="21"/>
        <end position="194"/>
    </location>
</feature>